<dbReference type="GO" id="GO:0005829">
    <property type="term" value="C:cytosol"/>
    <property type="evidence" value="ECO:0007669"/>
    <property type="project" value="TreeGrafter"/>
</dbReference>
<evidence type="ECO:0000313" key="5">
    <source>
        <dbReference type="Proteomes" id="UP000191897"/>
    </source>
</evidence>
<dbReference type="InterPro" id="IPR008040">
    <property type="entry name" value="Hydant_A_N"/>
</dbReference>
<feature type="domain" description="Acetophenone carboxylase-like C-terminal" evidence="3">
    <location>
        <begin position="543"/>
        <end position="718"/>
    </location>
</feature>
<gene>
    <name evidence="4" type="ORF">AGR4C_pa60044</name>
</gene>
<name>A0A1S7SBK5_AGRTU</name>
<evidence type="ECO:0000313" key="4">
    <source>
        <dbReference type="EMBL" id="CUX65969.1"/>
    </source>
</evidence>
<dbReference type="GO" id="GO:0006749">
    <property type="term" value="P:glutathione metabolic process"/>
    <property type="evidence" value="ECO:0007669"/>
    <property type="project" value="TreeGrafter"/>
</dbReference>
<dbReference type="GO" id="GO:0017168">
    <property type="term" value="F:5-oxoprolinase (ATP-hydrolyzing) activity"/>
    <property type="evidence" value="ECO:0007669"/>
    <property type="project" value="TreeGrafter"/>
</dbReference>
<evidence type="ECO:0000259" key="3">
    <source>
        <dbReference type="Pfam" id="PF19278"/>
    </source>
</evidence>
<dbReference type="InterPro" id="IPR002821">
    <property type="entry name" value="Hydantoinase_A"/>
</dbReference>
<evidence type="ECO:0000259" key="1">
    <source>
        <dbReference type="Pfam" id="PF01968"/>
    </source>
</evidence>
<proteinExistence type="predicted"/>
<evidence type="ECO:0000259" key="2">
    <source>
        <dbReference type="Pfam" id="PF05378"/>
    </source>
</evidence>
<dbReference type="EMBL" id="FBWC01000037">
    <property type="protein sequence ID" value="CUX65969.1"/>
    <property type="molecule type" value="Genomic_DNA"/>
</dbReference>
<organism evidence="4 5">
    <name type="scientific">Agrobacterium tumefaciens str. Kerr 14</name>
    <dbReference type="NCBI Taxonomy" id="1183424"/>
    <lineage>
        <taxon>Bacteria</taxon>
        <taxon>Pseudomonadati</taxon>
        <taxon>Pseudomonadota</taxon>
        <taxon>Alphaproteobacteria</taxon>
        <taxon>Hyphomicrobiales</taxon>
        <taxon>Rhizobiaceae</taxon>
        <taxon>Rhizobium/Agrobacterium group</taxon>
        <taxon>Agrobacterium</taxon>
        <taxon>Agrobacterium tumefaciens complex</taxon>
    </lineage>
</organism>
<sequence>MRRSHFALGPALPICVSYKKQTRKGLEHMDNAASHGMGSHDLQDWKIGVDIGGTFIDFCALETRSGRVASLKVLTTPDNPGAELMTGLTLLAEREGLEPAAVSRFVHGTTVGINTVIQRRGVQLALMTNAGFEDVIELARLRMPDVYSLFCARPDQLIARDMIFGIPARLRADGSEAQVPDLSAVATAVTKAKANGAAGVIISFLHSWRNDAHEAAVKQEIARIAPDLFVFTSCEVWPVIREYERTTTAILNGYVHPRVSGYLTALEEKLQSRGVNAPALLTKSNGGVMNADEGKRSCVQMLLSGTASGVIGAAWLARRAGEKHILTLDIGGTSADFALIIDGEPQFGTGELIGEFPLHIPSVSVSSIGIGGGSIASVDAQGVLRVGPESAGSTPGPACYSRGGERATVTDAMAVCGWLGHSQMAYGQLQIDVGLARAAVGRLAEKIGRTAEEAAQAILDIAISEMFVEVEKLASRAGVDLREFTLMPFGGGGPMLGAFLAREFKMAKVIGPPRPGVVSALGGLVADLRGDFIRTVFSHLSDDAAPQLRSALEDLATEGRNWLAKQGHAGAATLNISADMRYFGQSFEIEVPIQSAWIAEGKLGAIGEAFHAMHARLYDFDDPDGAIEIVNLRLSAIGAGPALEFPVDNREGGEAASAEREIPVFTGKAFEWIGLYRRDHLRPGSHFSGPAVVAQEDTTFAIPAGAHVEVDSHLNLHLTFSE</sequence>
<dbReference type="AlphaFoldDB" id="A0A1S7SBK5"/>
<reference evidence="4 5" key="1">
    <citation type="submission" date="2016-01" db="EMBL/GenBank/DDBJ databases">
        <authorList>
            <person name="Oliw E.H."/>
        </authorList>
    </citation>
    <scope>NUCLEOTIDE SEQUENCE [LARGE SCALE GENOMIC DNA]</scope>
    <source>
        <strain evidence="4 5">Kerr 14</strain>
    </source>
</reference>
<protein>
    <submittedName>
        <fullName evidence="4">N-methylhydantoinase A/acetone carboxylase, beta subunit</fullName>
    </submittedName>
</protein>
<dbReference type="Pfam" id="PF19278">
    <property type="entry name" value="Hydant_A_C"/>
    <property type="match status" value="1"/>
</dbReference>
<dbReference type="Proteomes" id="UP000191897">
    <property type="component" value="Unassembled WGS sequence"/>
</dbReference>
<dbReference type="PANTHER" id="PTHR11365">
    <property type="entry name" value="5-OXOPROLINASE RELATED"/>
    <property type="match status" value="1"/>
</dbReference>
<dbReference type="Pfam" id="PF01968">
    <property type="entry name" value="Hydantoinase_A"/>
    <property type="match status" value="1"/>
</dbReference>
<feature type="domain" description="Hydantoinase A/oxoprolinase" evidence="1">
    <location>
        <begin position="245"/>
        <end position="529"/>
    </location>
</feature>
<dbReference type="InterPro" id="IPR049517">
    <property type="entry name" value="ACX-like_C"/>
</dbReference>
<dbReference type="PANTHER" id="PTHR11365:SF23">
    <property type="entry name" value="HYPOTHETICAL 5-OXOPROLINASE (EUROFUNG)-RELATED"/>
    <property type="match status" value="1"/>
</dbReference>
<accession>A0A1S7SBK5</accession>
<dbReference type="InterPro" id="IPR045079">
    <property type="entry name" value="Oxoprolinase-like"/>
</dbReference>
<dbReference type="Pfam" id="PF05378">
    <property type="entry name" value="Hydant_A_N"/>
    <property type="match status" value="1"/>
</dbReference>
<feature type="domain" description="Hydantoinase/oxoprolinase N-terminal" evidence="2">
    <location>
        <begin position="46"/>
        <end position="223"/>
    </location>
</feature>